<evidence type="ECO:0000313" key="1">
    <source>
        <dbReference type="EMBL" id="RAJ06510.1"/>
    </source>
</evidence>
<evidence type="ECO:0000313" key="2">
    <source>
        <dbReference type="Proteomes" id="UP000249547"/>
    </source>
</evidence>
<proteinExistence type="predicted"/>
<sequence length="55" mass="6061">MPVEIRELLIKVAVDESAGKQNAGNSEQQGGGNPEEIVKLCVEKVLEVIKEQKER</sequence>
<keyword evidence="2" id="KW-1185">Reference proteome</keyword>
<dbReference type="InterPro" id="IPR045459">
    <property type="entry name" value="DUF5908"/>
</dbReference>
<organism evidence="1 2">
    <name type="scientific">Chitinophaga skermanii</name>
    <dbReference type="NCBI Taxonomy" id="331697"/>
    <lineage>
        <taxon>Bacteria</taxon>
        <taxon>Pseudomonadati</taxon>
        <taxon>Bacteroidota</taxon>
        <taxon>Chitinophagia</taxon>
        <taxon>Chitinophagales</taxon>
        <taxon>Chitinophagaceae</taxon>
        <taxon>Chitinophaga</taxon>
    </lineage>
</organism>
<dbReference type="EMBL" id="QLLL01000003">
    <property type="protein sequence ID" value="RAJ06510.1"/>
    <property type="molecule type" value="Genomic_DNA"/>
</dbReference>
<dbReference type="AlphaFoldDB" id="A0A327QQ85"/>
<reference evidence="1 2" key="1">
    <citation type="submission" date="2018-06" db="EMBL/GenBank/DDBJ databases">
        <title>Genomic Encyclopedia of Archaeal and Bacterial Type Strains, Phase II (KMG-II): from individual species to whole genera.</title>
        <authorList>
            <person name="Goeker M."/>
        </authorList>
    </citation>
    <scope>NUCLEOTIDE SEQUENCE [LARGE SCALE GENOMIC DNA]</scope>
    <source>
        <strain evidence="1 2">DSM 23857</strain>
    </source>
</reference>
<accession>A0A327QQ85</accession>
<dbReference type="RefSeq" id="WP_170132811.1">
    <property type="nucleotide sequence ID" value="NZ_QLLL01000003.1"/>
</dbReference>
<dbReference type="Proteomes" id="UP000249547">
    <property type="component" value="Unassembled WGS sequence"/>
</dbReference>
<name>A0A327QQ85_9BACT</name>
<dbReference type="Pfam" id="PF19265">
    <property type="entry name" value="DUF5908"/>
    <property type="match status" value="1"/>
</dbReference>
<comment type="caution">
    <text evidence="1">The sequence shown here is derived from an EMBL/GenBank/DDBJ whole genome shotgun (WGS) entry which is preliminary data.</text>
</comment>
<protein>
    <submittedName>
        <fullName evidence="1">Uncharacterized protein</fullName>
    </submittedName>
</protein>
<gene>
    <name evidence="1" type="ORF">LX64_01637</name>
</gene>